<dbReference type="CDD" id="cd17489">
    <property type="entry name" value="MFS_YfcJ_like"/>
    <property type="match status" value="1"/>
</dbReference>
<gene>
    <name evidence="8" type="ORF">GCM10007377_01030</name>
</gene>
<dbReference type="Gene3D" id="1.20.1250.20">
    <property type="entry name" value="MFS general substrate transporter like domains"/>
    <property type="match status" value="1"/>
</dbReference>
<dbReference type="InterPro" id="IPR052714">
    <property type="entry name" value="MFS_Exporter"/>
</dbReference>
<evidence type="ECO:0000256" key="6">
    <source>
        <dbReference type="SAM" id="Phobius"/>
    </source>
</evidence>
<dbReference type="InterPro" id="IPR020846">
    <property type="entry name" value="MFS_dom"/>
</dbReference>
<feature type="transmembrane region" description="Helical" evidence="6">
    <location>
        <begin position="335"/>
        <end position="353"/>
    </location>
</feature>
<comment type="caution">
    <text evidence="8">The sequence shown here is derived from an EMBL/GenBank/DDBJ whole genome shotgun (WGS) entry which is preliminary data.</text>
</comment>
<keyword evidence="9" id="KW-1185">Reference proteome</keyword>
<dbReference type="AlphaFoldDB" id="A0A8J3AK52"/>
<feature type="compositionally biased region" description="Polar residues" evidence="5">
    <location>
        <begin position="1"/>
        <end position="12"/>
    </location>
</feature>
<feature type="transmembrane region" description="Helical" evidence="6">
    <location>
        <begin position="309"/>
        <end position="329"/>
    </location>
</feature>
<evidence type="ECO:0000256" key="4">
    <source>
        <dbReference type="ARBA" id="ARBA00023136"/>
    </source>
</evidence>
<feature type="transmembrane region" description="Helical" evidence="6">
    <location>
        <begin position="248"/>
        <end position="264"/>
    </location>
</feature>
<reference evidence="8" key="1">
    <citation type="journal article" date="2014" name="Int. J. Syst. Evol. Microbiol.">
        <title>Complete genome sequence of Corynebacterium casei LMG S-19264T (=DSM 44701T), isolated from a smear-ripened cheese.</title>
        <authorList>
            <consortium name="US DOE Joint Genome Institute (JGI-PGF)"/>
            <person name="Walter F."/>
            <person name="Albersmeier A."/>
            <person name="Kalinowski J."/>
            <person name="Ruckert C."/>
        </authorList>
    </citation>
    <scope>NUCLEOTIDE SEQUENCE</scope>
    <source>
        <strain evidence="8">CCM 8606</strain>
    </source>
</reference>
<feature type="transmembrane region" description="Helical" evidence="6">
    <location>
        <begin position="157"/>
        <end position="178"/>
    </location>
</feature>
<keyword evidence="2 6" id="KW-0812">Transmembrane</keyword>
<feature type="transmembrane region" description="Helical" evidence="6">
    <location>
        <begin position="33"/>
        <end position="55"/>
    </location>
</feature>
<organism evidence="8 9">
    <name type="scientific">Galliscardovia ingluviei</name>
    <dbReference type="NCBI Taxonomy" id="1769422"/>
    <lineage>
        <taxon>Bacteria</taxon>
        <taxon>Bacillati</taxon>
        <taxon>Actinomycetota</taxon>
        <taxon>Actinomycetes</taxon>
        <taxon>Bifidobacteriales</taxon>
        <taxon>Bifidobacteriaceae</taxon>
        <taxon>Galliscardovia</taxon>
    </lineage>
</organism>
<accession>A0A8J3AK52</accession>
<keyword evidence="3 6" id="KW-1133">Transmembrane helix</keyword>
<protein>
    <submittedName>
        <fullName evidence="8">MFS transporter</fullName>
    </submittedName>
</protein>
<evidence type="ECO:0000256" key="1">
    <source>
        <dbReference type="ARBA" id="ARBA00004651"/>
    </source>
</evidence>
<dbReference type="PROSITE" id="PS50850">
    <property type="entry name" value="MFS"/>
    <property type="match status" value="1"/>
</dbReference>
<dbReference type="PANTHER" id="PTHR23531:SF1">
    <property type="entry name" value="QUINOLENE RESISTANCE PROTEIN NORA"/>
    <property type="match status" value="1"/>
</dbReference>
<evidence type="ECO:0000259" key="7">
    <source>
        <dbReference type="PROSITE" id="PS50850"/>
    </source>
</evidence>
<evidence type="ECO:0000313" key="9">
    <source>
        <dbReference type="Proteomes" id="UP000619536"/>
    </source>
</evidence>
<dbReference type="Pfam" id="PF07690">
    <property type="entry name" value="MFS_1"/>
    <property type="match status" value="1"/>
</dbReference>
<dbReference type="SUPFAM" id="SSF103473">
    <property type="entry name" value="MFS general substrate transporter"/>
    <property type="match status" value="1"/>
</dbReference>
<evidence type="ECO:0000256" key="3">
    <source>
        <dbReference type="ARBA" id="ARBA00022989"/>
    </source>
</evidence>
<proteinExistence type="predicted"/>
<comment type="subcellular location">
    <subcellularLocation>
        <location evidence="1">Cell membrane</location>
        <topology evidence="1">Multi-pass membrane protein</topology>
    </subcellularLocation>
</comment>
<dbReference type="EMBL" id="BMDH01000001">
    <property type="protein sequence ID" value="GGI12452.1"/>
    <property type="molecule type" value="Genomic_DNA"/>
</dbReference>
<feature type="transmembrane region" description="Helical" evidence="6">
    <location>
        <begin position="61"/>
        <end position="85"/>
    </location>
</feature>
<sequence>MANRGVAQQTSKPLHGKTRLGKAPEDKLITRDVALVMAATFFFMASNMLVTPLVAGFAQSLGAGGALMGLVSGMMSIVSLFCRPIAGALSDKTSKRVLVGVGASLYLIANVWYACSSSPASLIAARMVNGVGFACCSVCLATWMSLLLPLRHMGAGMGLYGTMNALAMAVGPSIGIGVHQAVGYRPAFGVSIAMALAMVCSVMLVRNGGNPYRAGQSDNSGKAADSSKAAGSGVSHTWSIRKVIEPKVIPLSLIFMLFAIPYFANQSFIASFAAGLHLRVHVSLFFPMYAIILLIMRLTLRDLFDSKPFTFWLVIGTFGMALTLVFLQYMVHDVMLLLAAFMMAASYGLMSSATQSQAVIIAGKARSGVANSTYYIGIDLGMSLGPLMGGFLYAHVSLHWFYLAFLVTLPLMWLIYALSHTYTQSARQSAR</sequence>
<reference evidence="8" key="2">
    <citation type="submission" date="2020-09" db="EMBL/GenBank/DDBJ databases">
        <authorList>
            <person name="Sun Q."/>
            <person name="Sedlacek I."/>
        </authorList>
    </citation>
    <scope>NUCLEOTIDE SEQUENCE</scope>
    <source>
        <strain evidence="8">CCM 8606</strain>
    </source>
</reference>
<feature type="domain" description="Major facilitator superfamily (MFS) profile" evidence="7">
    <location>
        <begin position="32"/>
        <end position="422"/>
    </location>
</feature>
<evidence type="ECO:0000313" key="8">
    <source>
        <dbReference type="EMBL" id="GGI12452.1"/>
    </source>
</evidence>
<name>A0A8J3AK52_9BIFI</name>
<dbReference type="GO" id="GO:0005886">
    <property type="term" value="C:plasma membrane"/>
    <property type="evidence" value="ECO:0007669"/>
    <property type="project" value="UniProtKB-SubCell"/>
</dbReference>
<feature type="transmembrane region" description="Helical" evidence="6">
    <location>
        <begin position="184"/>
        <end position="205"/>
    </location>
</feature>
<keyword evidence="4 6" id="KW-0472">Membrane</keyword>
<evidence type="ECO:0000256" key="2">
    <source>
        <dbReference type="ARBA" id="ARBA00022692"/>
    </source>
</evidence>
<dbReference type="PANTHER" id="PTHR23531">
    <property type="entry name" value="QUINOLENE RESISTANCE PROTEIN NORA"/>
    <property type="match status" value="1"/>
</dbReference>
<feature type="transmembrane region" description="Helical" evidence="6">
    <location>
        <begin position="374"/>
        <end position="394"/>
    </location>
</feature>
<evidence type="ECO:0000256" key="5">
    <source>
        <dbReference type="SAM" id="MobiDB-lite"/>
    </source>
</evidence>
<feature type="region of interest" description="Disordered" evidence="5">
    <location>
        <begin position="1"/>
        <end position="20"/>
    </location>
</feature>
<feature type="transmembrane region" description="Helical" evidence="6">
    <location>
        <begin position="127"/>
        <end position="150"/>
    </location>
</feature>
<feature type="transmembrane region" description="Helical" evidence="6">
    <location>
        <begin position="276"/>
        <end position="297"/>
    </location>
</feature>
<dbReference type="GO" id="GO:0022857">
    <property type="term" value="F:transmembrane transporter activity"/>
    <property type="evidence" value="ECO:0007669"/>
    <property type="project" value="InterPro"/>
</dbReference>
<feature type="transmembrane region" description="Helical" evidence="6">
    <location>
        <begin position="400"/>
        <end position="418"/>
    </location>
</feature>
<feature type="transmembrane region" description="Helical" evidence="6">
    <location>
        <begin position="97"/>
        <end position="115"/>
    </location>
</feature>
<dbReference type="InterPro" id="IPR036259">
    <property type="entry name" value="MFS_trans_sf"/>
</dbReference>
<dbReference type="InterPro" id="IPR011701">
    <property type="entry name" value="MFS"/>
</dbReference>
<dbReference type="Proteomes" id="UP000619536">
    <property type="component" value="Unassembled WGS sequence"/>
</dbReference>